<dbReference type="OrthoDB" id="1164310at2"/>
<dbReference type="AlphaFoldDB" id="A0A5P0ZV00"/>
<keyword evidence="5" id="KW-1185">Reference proteome</keyword>
<feature type="domain" description="Peptidase C39-like" evidence="3">
    <location>
        <begin position="291"/>
        <end position="419"/>
    </location>
</feature>
<dbReference type="InterPro" id="IPR039564">
    <property type="entry name" value="Peptidase_C39-like"/>
</dbReference>
<evidence type="ECO:0000313" key="5">
    <source>
        <dbReference type="Proteomes" id="UP000371423"/>
    </source>
</evidence>
<dbReference type="PANTHER" id="PTHR37806">
    <property type="entry name" value="LMO0724 PROTEIN"/>
    <property type="match status" value="1"/>
</dbReference>
<feature type="compositionally biased region" description="Low complexity" evidence="1">
    <location>
        <begin position="34"/>
        <end position="51"/>
    </location>
</feature>
<feature type="compositionally biased region" description="Polar residues" evidence="1">
    <location>
        <begin position="93"/>
        <end position="139"/>
    </location>
</feature>
<feature type="chain" id="PRO_5024333946" description="Peptidase C39-like domain-containing protein" evidence="2">
    <location>
        <begin position="28"/>
        <end position="445"/>
    </location>
</feature>
<dbReference type="PANTHER" id="PTHR37806:SF1">
    <property type="entry name" value="PEPTIDASE C39-LIKE DOMAIN-CONTAINING PROTEIN"/>
    <property type="match status" value="1"/>
</dbReference>
<evidence type="ECO:0000259" key="3">
    <source>
        <dbReference type="Pfam" id="PF13529"/>
    </source>
</evidence>
<feature type="compositionally biased region" description="Polar residues" evidence="1">
    <location>
        <begin position="52"/>
        <end position="85"/>
    </location>
</feature>
<feature type="signal peptide" evidence="2">
    <location>
        <begin position="1"/>
        <end position="27"/>
    </location>
</feature>
<feature type="region of interest" description="Disordered" evidence="1">
    <location>
        <begin position="29"/>
        <end position="139"/>
    </location>
</feature>
<name>A0A5P0ZV00_9LACO</name>
<organism evidence="4 5">
    <name type="scientific">Companilactobacillus halodurans</name>
    <dbReference type="NCBI Taxonomy" id="2584183"/>
    <lineage>
        <taxon>Bacteria</taxon>
        <taxon>Bacillati</taxon>
        <taxon>Bacillota</taxon>
        <taxon>Bacilli</taxon>
        <taxon>Lactobacillales</taxon>
        <taxon>Lactobacillaceae</taxon>
        <taxon>Companilactobacillus</taxon>
    </lineage>
</organism>
<evidence type="ECO:0000256" key="1">
    <source>
        <dbReference type="SAM" id="MobiDB-lite"/>
    </source>
</evidence>
<sequence>MNLRNKMLFATLLASSGLILTTQGVKAETTKTDSQINQSITQSSNQSIQENPTTLNGVSRTNSDVSQERSQTINSAEVSTQNPRQQESDEKNSNSQNMSSNAESAIQNNAVEANNSSTQATQSQPKQNQQTIQTPQTVKSEQLDGVYTVGDTVTYLYYADGSQVKNRALAPKSAWYTDTCNTKNDGSTYYRVSTLEFARGDGGTYQSYVQPFQGDATVVYRTGSSIHSFTGYGNRAVYQGTDLPTGSNWKVNNHAKIGGKEWYQIGNNVWIPQDNVVINNGQYQDADWVYGVPLISQRPELPNGCEITAVTMMLHYAGANVNKMQLAQEMPRNSDPNYGYIGQPWDATGITIFPSALMGLVEKYAGTAKNLTGQGLDAIKYQINLGHPVVTWNTLHGFPYHALVVTGYDKNYIYYNDCWTNQSTRMGINQFISNWNTQNRRAISY</sequence>
<dbReference type="EMBL" id="VDFO01000007">
    <property type="protein sequence ID" value="MQS96820.1"/>
    <property type="molecule type" value="Genomic_DNA"/>
</dbReference>
<proteinExistence type="predicted"/>
<keyword evidence="2" id="KW-0732">Signal</keyword>
<dbReference type="Gene3D" id="3.90.70.10">
    <property type="entry name" value="Cysteine proteinases"/>
    <property type="match status" value="1"/>
</dbReference>
<evidence type="ECO:0000256" key="2">
    <source>
        <dbReference type="SAM" id="SignalP"/>
    </source>
</evidence>
<dbReference type="RefSeq" id="WP_153521975.1">
    <property type="nucleotide sequence ID" value="NZ_VDFO01000007.1"/>
</dbReference>
<comment type="caution">
    <text evidence="4">The sequence shown here is derived from an EMBL/GenBank/DDBJ whole genome shotgun (WGS) entry which is preliminary data.</text>
</comment>
<dbReference type="Proteomes" id="UP000371423">
    <property type="component" value="Unassembled WGS sequence"/>
</dbReference>
<dbReference type="Pfam" id="PF13529">
    <property type="entry name" value="Peptidase_C39_2"/>
    <property type="match status" value="1"/>
</dbReference>
<evidence type="ECO:0000313" key="4">
    <source>
        <dbReference type="EMBL" id="MQS96820.1"/>
    </source>
</evidence>
<protein>
    <recommendedName>
        <fullName evidence="3">Peptidase C39-like domain-containing protein</fullName>
    </recommendedName>
</protein>
<reference evidence="4 5" key="1">
    <citation type="journal article" date="2019" name="Syst. Appl. Microbiol.">
        <title>Polyphasic characterization of two novel Lactobacillus spp. isolated from blown salami packages: Description of Lactobacillus halodurans sp. nov. and Lactobacillus salsicarnum sp. nov.</title>
        <authorList>
            <person name="Schuster J.A."/>
            <person name="Klingl A."/>
            <person name="Vogel R.F."/>
            <person name="Ehrmann M.A."/>
        </authorList>
    </citation>
    <scope>NUCLEOTIDE SEQUENCE [LARGE SCALE GENOMIC DNA]</scope>
    <source>
        <strain evidence="4 5">TMW 1.1920</strain>
    </source>
</reference>
<gene>
    <name evidence="4" type="ORF">FHL05_02810</name>
</gene>
<accession>A0A5P0ZV00</accession>